<organism evidence="1 2">
    <name type="scientific">Theileria orientalis</name>
    <dbReference type="NCBI Taxonomy" id="68886"/>
    <lineage>
        <taxon>Eukaryota</taxon>
        <taxon>Sar</taxon>
        <taxon>Alveolata</taxon>
        <taxon>Apicomplexa</taxon>
        <taxon>Aconoidasida</taxon>
        <taxon>Piroplasmida</taxon>
        <taxon>Theileriidae</taxon>
        <taxon>Theileria</taxon>
    </lineage>
</organism>
<dbReference type="GO" id="GO:0005737">
    <property type="term" value="C:cytoplasm"/>
    <property type="evidence" value="ECO:0007669"/>
    <property type="project" value="TreeGrafter"/>
</dbReference>
<proteinExistence type="predicted"/>
<dbReference type="GO" id="GO:0030276">
    <property type="term" value="F:clathrin binding"/>
    <property type="evidence" value="ECO:0007669"/>
    <property type="project" value="TreeGrafter"/>
</dbReference>
<dbReference type="PANTHER" id="PTHR23172:SF19">
    <property type="entry name" value="J DOMAIN-CONTAINING PROTEIN"/>
    <property type="match status" value="1"/>
</dbReference>
<dbReference type="GO" id="GO:0072318">
    <property type="term" value="P:clathrin coat disassembly"/>
    <property type="evidence" value="ECO:0007669"/>
    <property type="project" value="TreeGrafter"/>
</dbReference>
<dbReference type="EMBL" id="CP056065">
    <property type="protein sequence ID" value="UKJ87858.1"/>
    <property type="molecule type" value="Genomic_DNA"/>
</dbReference>
<evidence type="ECO:0000313" key="2">
    <source>
        <dbReference type="Proteomes" id="UP000244803"/>
    </source>
</evidence>
<dbReference type="OrthoDB" id="1717591at2759"/>
<sequence length="257" mass="29373">MCALRIESDLNPSYSFKTVLDQFLTKSNLFNEPGNHSNRNNPGVEEPSNGFYISNISKNFKIGGLMSRFNSLRGLEERNRPHLVWVYANLDEPIHVIDNKIYIKVYLSNKSDNRFHHNQDNTSEFTSTFANYDSGIDKAFSCSKTKPKSKVVIDSPLLPSDRDEINEMVDKWSLTSDGKLKDIRSLLSTLQNVLLDDVVWEPMPLSLLVGDKDSIKKYYKKALLTFHPDKLVSKGAKNRLHSEIIIQTLIKSWNCTT</sequence>
<accession>A0A976QUG6</accession>
<dbReference type="Proteomes" id="UP000244803">
    <property type="component" value="Chromosome 1"/>
</dbReference>
<evidence type="ECO:0000313" key="1">
    <source>
        <dbReference type="EMBL" id="UKJ87858.1"/>
    </source>
</evidence>
<dbReference type="PANTHER" id="PTHR23172">
    <property type="entry name" value="AUXILIN/CYCLIN G-ASSOCIATED KINASE-RELATED"/>
    <property type="match status" value="1"/>
</dbReference>
<gene>
    <name evidence="1" type="ORF">MACJ_000298</name>
</gene>
<evidence type="ECO:0008006" key="3">
    <source>
        <dbReference type="Google" id="ProtNLM"/>
    </source>
</evidence>
<dbReference type="GO" id="GO:0031982">
    <property type="term" value="C:vesicle"/>
    <property type="evidence" value="ECO:0007669"/>
    <property type="project" value="TreeGrafter"/>
</dbReference>
<dbReference type="SUPFAM" id="SSF46565">
    <property type="entry name" value="Chaperone J-domain"/>
    <property type="match status" value="1"/>
</dbReference>
<dbReference type="AlphaFoldDB" id="A0A976QUG6"/>
<dbReference type="InterPro" id="IPR036869">
    <property type="entry name" value="J_dom_sf"/>
</dbReference>
<reference evidence="1" key="1">
    <citation type="submission" date="2022-07" db="EMBL/GenBank/DDBJ databases">
        <title>Evaluation of T. orientalis genome assembly methods using nanopore sequencing and analysis of variation between genomes.</title>
        <authorList>
            <person name="Yam J."/>
            <person name="Micallef M.L."/>
            <person name="Liu M."/>
            <person name="Djordjevic S.P."/>
            <person name="Bogema D.R."/>
            <person name="Jenkins C."/>
        </authorList>
    </citation>
    <scope>NUCLEOTIDE SEQUENCE</scope>
    <source>
        <strain evidence="1">Fish Creek</strain>
    </source>
</reference>
<dbReference type="GO" id="GO:0072583">
    <property type="term" value="P:clathrin-dependent endocytosis"/>
    <property type="evidence" value="ECO:0007669"/>
    <property type="project" value="TreeGrafter"/>
</dbReference>
<protein>
    <recommendedName>
        <fullName evidence="3">J domain-containing protein</fullName>
    </recommendedName>
</protein>
<name>A0A976QUG6_THEOR</name>
<dbReference type="Gene3D" id="1.10.287.110">
    <property type="entry name" value="DnaJ domain"/>
    <property type="match status" value="1"/>
</dbReference>